<dbReference type="GO" id="GO:0005730">
    <property type="term" value="C:nucleolus"/>
    <property type="evidence" value="ECO:0007669"/>
    <property type="project" value="TreeGrafter"/>
</dbReference>
<dbReference type="Pfam" id="PF01612">
    <property type="entry name" value="DNA_pol_A_exo1"/>
    <property type="match status" value="1"/>
</dbReference>
<name>A0AAV1IB69_9CHLO</name>
<dbReference type="GO" id="GO:0000175">
    <property type="term" value="F:3'-5'-RNA exonuclease activity"/>
    <property type="evidence" value="ECO:0007669"/>
    <property type="project" value="InterPro"/>
</dbReference>
<dbReference type="GO" id="GO:0071044">
    <property type="term" value="P:histone mRNA catabolic process"/>
    <property type="evidence" value="ECO:0007669"/>
    <property type="project" value="TreeGrafter"/>
</dbReference>
<protein>
    <recommendedName>
        <fullName evidence="2">3'-5' exonuclease domain-containing protein</fullName>
    </recommendedName>
</protein>
<dbReference type="InterPro" id="IPR044876">
    <property type="entry name" value="HRDC_dom_sf"/>
</dbReference>
<dbReference type="GO" id="GO:0071040">
    <property type="term" value="P:nuclear polyadenylation-dependent antisense transcript catabolic process"/>
    <property type="evidence" value="ECO:0007669"/>
    <property type="project" value="TreeGrafter"/>
</dbReference>
<dbReference type="GO" id="GO:0071036">
    <property type="term" value="P:nuclear polyadenylation-dependent snoRNA catabolic process"/>
    <property type="evidence" value="ECO:0007669"/>
    <property type="project" value="TreeGrafter"/>
</dbReference>
<evidence type="ECO:0000256" key="1">
    <source>
        <dbReference type="SAM" id="MobiDB-lite"/>
    </source>
</evidence>
<feature type="compositionally biased region" description="Low complexity" evidence="1">
    <location>
        <begin position="804"/>
        <end position="815"/>
    </location>
</feature>
<dbReference type="InterPro" id="IPR010997">
    <property type="entry name" value="HRDC-like_sf"/>
</dbReference>
<dbReference type="SUPFAM" id="SSF47819">
    <property type="entry name" value="HRDC-like"/>
    <property type="match status" value="1"/>
</dbReference>
<evidence type="ECO:0000259" key="2">
    <source>
        <dbReference type="SMART" id="SM00474"/>
    </source>
</evidence>
<dbReference type="PANTHER" id="PTHR12124">
    <property type="entry name" value="POLYMYOSITIS/SCLERODERMA AUTOANTIGEN-RELATED"/>
    <property type="match status" value="1"/>
</dbReference>
<dbReference type="EMBL" id="CAUYUE010000010">
    <property type="protein sequence ID" value="CAK0784329.1"/>
    <property type="molecule type" value="Genomic_DNA"/>
</dbReference>
<evidence type="ECO:0000313" key="4">
    <source>
        <dbReference type="Proteomes" id="UP001314263"/>
    </source>
</evidence>
<dbReference type="InterPro" id="IPR036397">
    <property type="entry name" value="RNaseH_sf"/>
</dbReference>
<dbReference type="GO" id="GO:0071039">
    <property type="term" value="P:nuclear polyadenylation-dependent CUT catabolic process"/>
    <property type="evidence" value="ECO:0007669"/>
    <property type="project" value="TreeGrafter"/>
</dbReference>
<feature type="compositionally biased region" description="Polar residues" evidence="1">
    <location>
        <begin position="751"/>
        <end position="768"/>
    </location>
</feature>
<feature type="compositionally biased region" description="Polar residues" evidence="1">
    <location>
        <begin position="689"/>
        <end position="741"/>
    </location>
</feature>
<dbReference type="InterPro" id="IPR012337">
    <property type="entry name" value="RNaseH-like_sf"/>
</dbReference>
<organism evidence="3 4">
    <name type="scientific">Coccomyxa viridis</name>
    <dbReference type="NCBI Taxonomy" id="1274662"/>
    <lineage>
        <taxon>Eukaryota</taxon>
        <taxon>Viridiplantae</taxon>
        <taxon>Chlorophyta</taxon>
        <taxon>core chlorophytes</taxon>
        <taxon>Trebouxiophyceae</taxon>
        <taxon>Trebouxiophyceae incertae sedis</taxon>
        <taxon>Coccomyxaceae</taxon>
        <taxon>Coccomyxa</taxon>
    </lineage>
</organism>
<evidence type="ECO:0000313" key="3">
    <source>
        <dbReference type="EMBL" id="CAK0784329.1"/>
    </source>
</evidence>
<dbReference type="Gene3D" id="1.10.150.80">
    <property type="entry name" value="HRDC domain"/>
    <property type="match status" value="1"/>
</dbReference>
<dbReference type="InterPro" id="IPR045092">
    <property type="entry name" value="Rrp6-like"/>
</dbReference>
<dbReference type="GO" id="GO:0071038">
    <property type="term" value="P:TRAMP-dependent tRNA surveillance pathway"/>
    <property type="evidence" value="ECO:0007669"/>
    <property type="project" value="TreeGrafter"/>
</dbReference>
<feature type="region of interest" description="Disordered" evidence="1">
    <location>
        <begin position="44"/>
        <end position="65"/>
    </location>
</feature>
<dbReference type="Gene3D" id="3.30.420.10">
    <property type="entry name" value="Ribonuclease H-like superfamily/Ribonuclease H"/>
    <property type="match status" value="1"/>
</dbReference>
<keyword evidence="4" id="KW-1185">Reference proteome</keyword>
<dbReference type="GO" id="GO:0000176">
    <property type="term" value="C:nuclear exosome (RNase complex)"/>
    <property type="evidence" value="ECO:0007669"/>
    <property type="project" value="TreeGrafter"/>
</dbReference>
<dbReference type="InterPro" id="IPR002121">
    <property type="entry name" value="HRDC_dom"/>
</dbReference>
<proteinExistence type="predicted"/>
<feature type="region of interest" description="Disordered" evidence="1">
    <location>
        <begin position="675"/>
        <end position="820"/>
    </location>
</feature>
<sequence length="907" mass="100180">MQAWFLGGAFGTLAVAFGVRRARRRHNDKQPQQKFRMVLADNTDTPFSHLEPATNRDTPSISDNELEGPRVQQEHPFLGDIMQLIGDSASDHTRSSSNSFTDVAMPVSLEAAQVVWVDTVERLMAMKVVLQQHDSFALDLEHHAEHSYLGLTCLLQINAGGTDYVVDALALHDHLHILRSVFADPAITKVLHGGDNDILWLQRDFHLYIVNAFDTEKACQVLGREERSLASLLDELCGVHKQKQHQRADWRQRPLPAELLQYAQADVHYLRYLAGQLCAMLAAKGAGRLQEARKRSLEMCLALYSKPAPEGAISAAVTSALKRLRASELQGSEAGCACTPCVVDCLHVLCRWRDQQARQLDQGVHWVLPERLLIQLAQSASSMPEAIRKSTKGVHFRGLSKADAAQLHGLLEEAQLGMHPWQPPALQRPGKRAKTKEQIDERRQRLIRSFCAKGPVYENCRMLSHNGTPLSFIDFRKLAWYEARGLAVRVSEDPPTIRLLFKHKNEDQITGTDQFYSERKRNCCVACGEARHYLRYRVVPACYRRAFPVHLKSHRSHDVVLLCFSCHQVALTAAERLKREVSREYDVPMQPPPPPLPQAAFGGTVLPEKAMHPTNIRRAALALEAHAHTMPAQRRDHLTMLVRAHVAANTGVQTLPGGPLSDGELQEGLMAGFGGRARRKHMQRHAARTGSQPGMQQMPDSVEHGTSTVQLSDTSDNDEQAASSTSNEAAVPTSEQTTASAADSEVEAVHFNSTQPQSKHGAQEGSSSETDKALQDEPDAAAVSVEQSQPHMGSAAGRGEPHGEAAAGLAAGASATDSGRGGHFWHGERVVEAALERNGEEELLRLMARFRQCFVDALQPEHLSSSWQVHHSSRRAFGDFSVYNEKRSESNGNGECAQLQAIVQPAD</sequence>
<dbReference type="GO" id="GO:0003727">
    <property type="term" value="F:single-stranded RNA binding"/>
    <property type="evidence" value="ECO:0007669"/>
    <property type="project" value="TreeGrafter"/>
</dbReference>
<dbReference type="GO" id="GO:0071035">
    <property type="term" value="P:nuclear polyadenylation-dependent rRNA catabolic process"/>
    <property type="evidence" value="ECO:0007669"/>
    <property type="project" value="TreeGrafter"/>
</dbReference>
<feature type="compositionally biased region" description="Basic residues" evidence="1">
    <location>
        <begin position="676"/>
        <end position="687"/>
    </location>
</feature>
<gene>
    <name evidence="3" type="ORF">CVIRNUC_007533</name>
</gene>
<dbReference type="PANTHER" id="PTHR12124:SF68">
    <property type="entry name" value="PROTEIN RRP6-LIKE 3"/>
    <property type="match status" value="1"/>
</dbReference>
<dbReference type="AlphaFoldDB" id="A0AAV1IB69"/>
<dbReference type="SMART" id="SM00474">
    <property type="entry name" value="35EXOc"/>
    <property type="match status" value="1"/>
</dbReference>
<dbReference type="GO" id="GO:0071037">
    <property type="term" value="P:nuclear polyadenylation-dependent snRNA catabolic process"/>
    <property type="evidence" value="ECO:0007669"/>
    <property type="project" value="TreeGrafter"/>
</dbReference>
<dbReference type="GO" id="GO:0000166">
    <property type="term" value="F:nucleotide binding"/>
    <property type="evidence" value="ECO:0007669"/>
    <property type="project" value="InterPro"/>
</dbReference>
<accession>A0AAV1IB69</accession>
<reference evidence="3 4" key="1">
    <citation type="submission" date="2023-10" db="EMBL/GenBank/DDBJ databases">
        <authorList>
            <person name="Maclean D."/>
            <person name="Macfadyen A."/>
        </authorList>
    </citation>
    <scope>NUCLEOTIDE SEQUENCE [LARGE SCALE GENOMIC DNA]</scope>
</reference>
<dbReference type="Pfam" id="PF00570">
    <property type="entry name" value="HRDC"/>
    <property type="match status" value="1"/>
</dbReference>
<feature type="domain" description="3'-5' exonuclease" evidence="2">
    <location>
        <begin position="114"/>
        <end position="282"/>
    </location>
</feature>
<dbReference type="InterPro" id="IPR002562">
    <property type="entry name" value="3'-5'_exonuclease_dom"/>
</dbReference>
<dbReference type="GO" id="GO:0000467">
    <property type="term" value="P:exonucleolytic trimming to generate mature 3'-end of 5.8S rRNA from tricistronic rRNA transcript (SSU-rRNA, 5.8S rRNA, LSU-rRNA)"/>
    <property type="evidence" value="ECO:0007669"/>
    <property type="project" value="InterPro"/>
</dbReference>
<comment type="caution">
    <text evidence="3">The sequence shown here is derived from an EMBL/GenBank/DDBJ whole genome shotgun (WGS) entry which is preliminary data.</text>
</comment>
<dbReference type="SUPFAM" id="SSF53098">
    <property type="entry name" value="Ribonuclease H-like"/>
    <property type="match status" value="1"/>
</dbReference>
<dbReference type="GO" id="GO:0071051">
    <property type="term" value="P:poly(A)-dependent snoRNA 3'-end processing"/>
    <property type="evidence" value="ECO:0007669"/>
    <property type="project" value="TreeGrafter"/>
</dbReference>
<dbReference type="Proteomes" id="UP001314263">
    <property type="component" value="Unassembled WGS sequence"/>
</dbReference>